<dbReference type="GO" id="GO:0005516">
    <property type="term" value="F:calmodulin binding"/>
    <property type="evidence" value="ECO:0007669"/>
    <property type="project" value="UniProtKB-KW"/>
</dbReference>
<evidence type="ECO:0000313" key="12">
    <source>
        <dbReference type="EMBL" id="KOM54548.1"/>
    </source>
</evidence>
<dbReference type="PANTHER" id="PTHR43321:SF22">
    <property type="entry name" value="GLUTAMATE DECARBOXYLASE 5"/>
    <property type="match status" value="1"/>
</dbReference>
<evidence type="ECO:0000256" key="5">
    <source>
        <dbReference type="ARBA" id="ARBA00022860"/>
    </source>
</evidence>
<dbReference type="Gramene" id="KOM54548">
    <property type="protein sequence ID" value="KOM54548"/>
    <property type="gene ID" value="LR48_Vigan10g044000"/>
</dbReference>
<comment type="cofactor">
    <cofactor evidence="1 8 9">
        <name>pyridoxal 5'-phosphate</name>
        <dbReference type="ChEBI" id="CHEBI:597326"/>
    </cofactor>
</comment>
<evidence type="ECO:0000256" key="6">
    <source>
        <dbReference type="ARBA" id="ARBA00022898"/>
    </source>
</evidence>
<evidence type="ECO:0000256" key="4">
    <source>
        <dbReference type="ARBA" id="ARBA00022793"/>
    </source>
</evidence>
<dbReference type="Gene3D" id="3.40.640.10">
    <property type="entry name" value="Type I PLP-dependent aspartate aminotransferase-like (Major domain)"/>
    <property type="match status" value="1"/>
</dbReference>
<dbReference type="Gene3D" id="4.10.280.50">
    <property type="match status" value="1"/>
</dbReference>
<dbReference type="AlphaFoldDB" id="A0A0L9VHU8"/>
<dbReference type="FunFam" id="3.40.640.10:FF:000022">
    <property type="entry name" value="Glutamate decarboxylase"/>
    <property type="match status" value="1"/>
</dbReference>
<accession>A0A0L9VHU8</accession>
<evidence type="ECO:0000256" key="2">
    <source>
        <dbReference type="ARBA" id="ARBA00009533"/>
    </source>
</evidence>
<comment type="catalytic activity">
    <reaction evidence="10">
        <text>L-glutamate + H(+) = 4-aminobutanoate + CO2</text>
        <dbReference type="Rhea" id="RHEA:17785"/>
        <dbReference type="ChEBI" id="CHEBI:15378"/>
        <dbReference type="ChEBI" id="CHEBI:16526"/>
        <dbReference type="ChEBI" id="CHEBI:29985"/>
        <dbReference type="ChEBI" id="CHEBI:59888"/>
        <dbReference type="EC" id="4.1.1.15"/>
    </reaction>
</comment>
<evidence type="ECO:0000256" key="7">
    <source>
        <dbReference type="ARBA" id="ARBA00023239"/>
    </source>
</evidence>
<dbReference type="GO" id="GO:0030170">
    <property type="term" value="F:pyridoxal phosphate binding"/>
    <property type="evidence" value="ECO:0007669"/>
    <property type="project" value="InterPro"/>
</dbReference>
<dbReference type="NCBIfam" id="TIGR01788">
    <property type="entry name" value="Glu-decarb-GAD"/>
    <property type="match status" value="1"/>
</dbReference>
<dbReference type="EC" id="4.1.1.15" evidence="3 10"/>
<proteinExistence type="inferred from homology"/>
<dbReference type="Pfam" id="PF00282">
    <property type="entry name" value="Pyridoxal_deC"/>
    <property type="match status" value="1"/>
</dbReference>
<gene>
    <name evidence="11" type="ORF">HKW66_Vig0121500</name>
    <name evidence="12" type="ORF">LR48_Vigan10g044000</name>
</gene>
<evidence type="ECO:0000256" key="3">
    <source>
        <dbReference type="ARBA" id="ARBA00012421"/>
    </source>
</evidence>
<dbReference type="PANTHER" id="PTHR43321">
    <property type="entry name" value="GLUTAMATE DECARBOXYLASE"/>
    <property type="match status" value="1"/>
</dbReference>
<dbReference type="InterPro" id="IPR015424">
    <property type="entry name" value="PyrdxlP-dep_Trfase"/>
</dbReference>
<reference evidence="11 14" key="3">
    <citation type="submission" date="2020-05" db="EMBL/GenBank/DDBJ databases">
        <title>Vigna angularis (adzuki bean) Var. LongXiaoDou No. 4 denovo assembly.</title>
        <authorList>
            <person name="Xiang H."/>
        </authorList>
    </citation>
    <scope>NUCLEOTIDE SEQUENCE [LARGE SCALE GENOMIC DNA]</scope>
    <source>
        <tissue evidence="11">Leaf</tissue>
    </source>
</reference>
<comment type="similarity">
    <text evidence="2 9">Belongs to the group II decarboxylase family.</text>
</comment>
<evidence type="ECO:0000256" key="1">
    <source>
        <dbReference type="ARBA" id="ARBA00001933"/>
    </source>
</evidence>
<evidence type="ECO:0000313" key="11">
    <source>
        <dbReference type="EMBL" id="KAG2385058.1"/>
    </source>
</evidence>
<dbReference type="EMBL" id="CM003380">
    <property type="protein sequence ID" value="KOM54548.1"/>
    <property type="molecule type" value="Genomic_DNA"/>
</dbReference>
<reference evidence="13" key="1">
    <citation type="journal article" date="2015" name="Proc. Natl. Acad. Sci. U.S.A.">
        <title>Genome sequencing of adzuki bean (Vigna angularis) provides insight into high starch and low fat accumulation and domestication.</title>
        <authorList>
            <person name="Yang K."/>
            <person name="Tian Z."/>
            <person name="Chen C."/>
            <person name="Luo L."/>
            <person name="Zhao B."/>
            <person name="Wang Z."/>
            <person name="Yu L."/>
            <person name="Li Y."/>
            <person name="Sun Y."/>
            <person name="Li W."/>
            <person name="Chen Y."/>
            <person name="Li Y."/>
            <person name="Zhang Y."/>
            <person name="Ai D."/>
            <person name="Zhao J."/>
            <person name="Shang C."/>
            <person name="Ma Y."/>
            <person name="Wu B."/>
            <person name="Wang M."/>
            <person name="Gao L."/>
            <person name="Sun D."/>
            <person name="Zhang P."/>
            <person name="Guo F."/>
            <person name="Wang W."/>
            <person name="Li Y."/>
            <person name="Wang J."/>
            <person name="Varshney R.K."/>
            <person name="Wang J."/>
            <person name="Ling H.Q."/>
            <person name="Wan P."/>
        </authorList>
    </citation>
    <scope>NUCLEOTIDE SEQUENCE</scope>
    <source>
        <strain evidence="13">cv. Jingnong 6</strain>
    </source>
</reference>
<dbReference type="FunFam" id="4.10.280.50:FF:000001">
    <property type="entry name" value="Glutamate decarboxylase"/>
    <property type="match status" value="1"/>
</dbReference>
<dbReference type="Gene3D" id="3.90.1150.160">
    <property type="match status" value="1"/>
</dbReference>
<name>A0A0L9VHU8_PHAAN</name>
<feature type="modified residue" description="N6-(pyridoxal phosphate)lysine" evidence="8">
    <location>
        <position position="280"/>
    </location>
</feature>
<dbReference type="GO" id="GO:0005829">
    <property type="term" value="C:cytosol"/>
    <property type="evidence" value="ECO:0007669"/>
    <property type="project" value="TreeGrafter"/>
</dbReference>
<keyword evidence="6 8" id="KW-0663">Pyridoxal phosphate</keyword>
<reference evidence="12" key="2">
    <citation type="submission" date="2015-02" db="EMBL/GenBank/DDBJ databases">
        <authorList>
            <person name="Chooi Y.-H."/>
        </authorList>
    </citation>
    <scope>NUCLEOTIDE SEQUENCE</scope>
    <source>
        <tissue evidence="12">Seedling</tissue>
    </source>
</reference>
<evidence type="ECO:0000256" key="10">
    <source>
        <dbReference type="RuleBase" id="RU361171"/>
    </source>
</evidence>
<dbReference type="OMA" id="KNIMQNC"/>
<dbReference type="FunFam" id="3.90.1150.160:FF:000001">
    <property type="entry name" value="Glutamate decarboxylase"/>
    <property type="match status" value="1"/>
</dbReference>
<evidence type="ECO:0000256" key="8">
    <source>
        <dbReference type="PIRSR" id="PIRSR602129-50"/>
    </source>
</evidence>
<dbReference type="InterPro" id="IPR010107">
    <property type="entry name" value="Glutamate_decarboxylase"/>
</dbReference>
<sequence>MVITSTATHPDEQAQSIFSTFASRYVREPIPRFKIPENSIPKDAAYQIINDELMLDGTPRLNLASFVTTWMEPECDKLIMASLNKNYVDMDEYPVTTELQNRCVNIIANLFHAPINEDETAVGVGTVGSSEAIMLAGLAFKRKWQTKRKAEGKPYDKPNIVTGANVQVCWEKFGRYFEVELKEVKLTEGYYVMDPVKAVEMVDENTICVAAILGSTMTGEFEDVKLLNELLTEKNKKTGWDTPIHVDAASGGFIAPFLYPDLEWDFRLPLVKSINVSGHKYGLVYPGVGWVVWKSKDDLPDELVFHINYLGSDQPTFTLNFSKGSSQIIAQYYQFIRLGFEGYKNIMENCLENTRVLKEGIERTGQFNIISKDIGVPLLAFSLKDSSQHSVFEISDQLRKFGWIVPAYTMPPDAQHIAVLRVVVREDFSRGLAQRLVSDIEKVMKLLDSLPSTVSNKTAHITAITNEASEKIKKSATETQREIVLYWKRLVGGKKHGAC</sequence>
<dbReference type="OrthoDB" id="5152799at2759"/>
<dbReference type="CDD" id="cd06450">
    <property type="entry name" value="DOPA_deC_like"/>
    <property type="match status" value="1"/>
</dbReference>
<evidence type="ECO:0000256" key="9">
    <source>
        <dbReference type="RuleBase" id="RU000382"/>
    </source>
</evidence>
<dbReference type="InterPro" id="IPR002129">
    <property type="entry name" value="PyrdxlP-dep_de-COase"/>
</dbReference>
<dbReference type="GO" id="GO:0004351">
    <property type="term" value="F:glutamate decarboxylase activity"/>
    <property type="evidence" value="ECO:0007669"/>
    <property type="project" value="UniProtKB-EC"/>
</dbReference>
<evidence type="ECO:0000313" key="13">
    <source>
        <dbReference type="Proteomes" id="UP000053144"/>
    </source>
</evidence>
<dbReference type="EMBL" id="JABFOF010000008">
    <property type="protein sequence ID" value="KAG2385058.1"/>
    <property type="molecule type" value="Genomic_DNA"/>
</dbReference>
<protein>
    <recommendedName>
        <fullName evidence="3 10">Glutamate decarboxylase</fullName>
        <ecNumber evidence="3 10">4.1.1.15</ecNumber>
    </recommendedName>
</protein>
<dbReference type="STRING" id="3914.A0A0L9VHU8"/>
<dbReference type="KEGG" id="var:108343752"/>
<keyword evidence="5" id="KW-0112">Calmodulin-binding</keyword>
<organism evidence="12 13">
    <name type="scientific">Phaseolus angularis</name>
    <name type="common">Azuki bean</name>
    <name type="synonym">Vigna angularis</name>
    <dbReference type="NCBI Taxonomy" id="3914"/>
    <lineage>
        <taxon>Eukaryota</taxon>
        <taxon>Viridiplantae</taxon>
        <taxon>Streptophyta</taxon>
        <taxon>Embryophyta</taxon>
        <taxon>Tracheophyta</taxon>
        <taxon>Spermatophyta</taxon>
        <taxon>Magnoliopsida</taxon>
        <taxon>eudicotyledons</taxon>
        <taxon>Gunneridae</taxon>
        <taxon>Pentapetalae</taxon>
        <taxon>rosids</taxon>
        <taxon>fabids</taxon>
        <taxon>Fabales</taxon>
        <taxon>Fabaceae</taxon>
        <taxon>Papilionoideae</taxon>
        <taxon>50 kb inversion clade</taxon>
        <taxon>NPAAA clade</taxon>
        <taxon>indigoferoid/millettioid clade</taxon>
        <taxon>Phaseoleae</taxon>
        <taxon>Vigna</taxon>
    </lineage>
</organism>
<dbReference type="SUPFAM" id="SSF53383">
    <property type="entry name" value="PLP-dependent transferases"/>
    <property type="match status" value="1"/>
</dbReference>
<evidence type="ECO:0000313" key="14">
    <source>
        <dbReference type="Proteomes" id="UP000743370"/>
    </source>
</evidence>
<dbReference type="Proteomes" id="UP000053144">
    <property type="component" value="Chromosome 10"/>
</dbReference>
<dbReference type="Proteomes" id="UP000743370">
    <property type="component" value="Unassembled WGS sequence"/>
</dbReference>
<keyword evidence="4 10" id="KW-0210">Decarboxylase</keyword>
<dbReference type="GO" id="GO:0006538">
    <property type="term" value="P:L-glutamate catabolic process"/>
    <property type="evidence" value="ECO:0007669"/>
    <property type="project" value="TreeGrafter"/>
</dbReference>
<dbReference type="InterPro" id="IPR015421">
    <property type="entry name" value="PyrdxlP-dep_Trfase_major"/>
</dbReference>
<keyword evidence="7 9" id="KW-0456">Lyase</keyword>